<name>A0A150NBT2_GEOSE</name>
<proteinExistence type="predicted"/>
<gene>
    <name evidence="1" type="ORF">B4114_1165</name>
</gene>
<dbReference type="AlphaFoldDB" id="A0A150NBT2"/>
<sequence length="65" mass="7462">MRLHLFSSSPLYLYAVHSLFSFLHGKRRPYRWPPSPSFIAPARKTRSIRRPGQGKISISPRLGAL</sequence>
<accession>A0A150NBT2</accession>
<evidence type="ECO:0000313" key="1">
    <source>
        <dbReference type="EMBL" id="KYD34062.1"/>
    </source>
</evidence>
<protein>
    <submittedName>
        <fullName evidence="1">Uncharacterized protein</fullName>
    </submittedName>
</protein>
<evidence type="ECO:0000313" key="2">
    <source>
        <dbReference type="Proteomes" id="UP000075517"/>
    </source>
</evidence>
<reference evidence="1 2" key="1">
    <citation type="submission" date="2016-01" db="EMBL/GenBank/DDBJ databases">
        <title>Draft Genome Sequences of Seven Thermophilic Sporeformers Isolated from Foods.</title>
        <authorList>
            <person name="Berendsen E.M."/>
            <person name="Wells-Bennik M.H."/>
            <person name="Krawcyk A.O."/>
            <person name="De Jong A."/>
            <person name="Holsappel S."/>
            <person name="Eijlander R.T."/>
            <person name="Kuipers O.P."/>
        </authorList>
    </citation>
    <scope>NUCLEOTIDE SEQUENCE [LARGE SCALE GENOMIC DNA]</scope>
    <source>
        <strain evidence="1 2">B4114</strain>
    </source>
</reference>
<comment type="caution">
    <text evidence="1">The sequence shown here is derived from an EMBL/GenBank/DDBJ whole genome shotgun (WGS) entry which is preliminary data.</text>
</comment>
<dbReference type="EMBL" id="LQYY01000063">
    <property type="protein sequence ID" value="KYD34062.1"/>
    <property type="molecule type" value="Genomic_DNA"/>
</dbReference>
<dbReference type="Proteomes" id="UP000075517">
    <property type="component" value="Unassembled WGS sequence"/>
</dbReference>
<organism evidence="1 2">
    <name type="scientific">Geobacillus stearothermophilus</name>
    <name type="common">Bacillus stearothermophilus</name>
    <dbReference type="NCBI Taxonomy" id="1422"/>
    <lineage>
        <taxon>Bacteria</taxon>
        <taxon>Bacillati</taxon>
        <taxon>Bacillota</taxon>
        <taxon>Bacilli</taxon>
        <taxon>Bacillales</taxon>
        <taxon>Anoxybacillaceae</taxon>
        <taxon>Geobacillus</taxon>
    </lineage>
</organism>